<dbReference type="GO" id="GO:0005634">
    <property type="term" value="C:nucleus"/>
    <property type="evidence" value="ECO:0007669"/>
    <property type="project" value="UniProtKB-SubCell"/>
</dbReference>
<accession>A0A9D4Y718</accession>
<dbReference type="InterPro" id="IPR039768">
    <property type="entry name" value="Nmd3"/>
</dbReference>
<keyword evidence="3 7" id="KW-0813">Transport</keyword>
<evidence type="ECO:0000259" key="9">
    <source>
        <dbReference type="Pfam" id="PF21192"/>
    </source>
</evidence>
<comment type="caution">
    <text evidence="11">The sequence shown here is derived from an EMBL/GenBank/DDBJ whole genome shotgun (WGS) entry which is preliminary data.</text>
</comment>
<gene>
    <name evidence="11" type="ORF">KIW84_020401</name>
</gene>
<keyword evidence="12" id="KW-1185">Reference proteome</keyword>
<keyword evidence="4 7" id="KW-0963">Cytoplasm</keyword>
<dbReference type="InterPro" id="IPR048898">
    <property type="entry name" value="OB_NMD3"/>
</dbReference>
<keyword evidence="5 7" id="KW-0653">Protein transport</keyword>
<evidence type="ECO:0000256" key="2">
    <source>
        <dbReference type="ARBA" id="ARBA00017035"/>
    </source>
</evidence>
<feature type="domain" description="60S ribosomal export protein NMD3 SH3" evidence="10">
    <location>
        <begin position="221"/>
        <end position="261"/>
    </location>
</feature>
<sequence length="438" mass="49826">MEEDDVKCLGSKNDITLGLRKKLYLLHCPQCKTYSEPCKSGIQSNQLLVFCLKLLETNLSSNNARLVGSQTVPSQPDSKIIKISVTVQKQAINGEILQQSYLVEFVQRNRVCESCTSLQPDHDQWNSVVKLRRHDCPMHSFFWLEHAISKYGLAVNAVKINDMKHCIDYFFANTIHVNELLDFIKERNPVRISESKELVSHDTYDYRYTCFSVRVCPIGSQDLIFLPPKVASSLGNIGPIVICTDVADFITLFDPLTLTECCLEGDMYWRTPFKSSLTRKNLVEYIVLDMKDVFSEVTIEGNKFGLANAEVARAKDLGKNDTRFSIKTHLGYDLKAGDYALGYDLWEANCSDIEIELKEQTRDCVILIKKTYAMKRLMKRCAEHMLYLKDLEEITNEVPGISLGGEGPPLEEKLGDLNLSGEEEYKEKKKARIDGMIE</sequence>
<comment type="function">
    <text evidence="7">Acts as an adapter for the XPO1/CRM1-mediated export of the 60S ribosomal subunit.</text>
</comment>
<name>A0A9D4Y718_PEA</name>
<dbReference type="AlphaFoldDB" id="A0A9D4Y718"/>
<evidence type="ECO:0000256" key="4">
    <source>
        <dbReference type="ARBA" id="ARBA00022490"/>
    </source>
</evidence>
<dbReference type="Gramene" id="Psat02G0040100-T1">
    <property type="protein sequence ID" value="KAI5433099.1"/>
    <property type="gene ID" value="KIW84_020401"/>
</dbReference>
<dbReference type="InterPro" id="IPR048899">
    <property type="entry name" value="NMD_SH3"/>
</dbReference>
<evidence type="ECO:0000256" key="7">
    <source>
        <dbReference type="RuleBase" id="RU364108"/>
    </source>
</evidence>
<comment type="similarity">
    <text evidence="1 7">Belongs to the NMD3 family.</text>
</comment>
<reference evidence="11 12" key="1">
    <citation type="journal article" date="2022" name="Nat. Genet.">
        <title>Improved pea reference genome and pan-genome highlight genomic features and evolutionary characteristics.</title>
        <authorList>
            <person name="Yang T."/>
            <person name="Liu R."/>
            <person name="Luo Y."/>
            <person name="Hu S."/>
            <person name="Wang D."/>
            <person name="Wang C."/>
            <person name="Pandey M.K."/>
            <person name="Ge S."/>
            <person name="Xu Q."/>
            <person name="Li N."/>
            <person name="Li G."/>
            <person name="Huang Y."/>
            <person name="Saxena R.K."/>
            <person name="Ji Y."/>
            <person name="Li M."/>
            <person name="Yan X."/>
            <person name="He Y."/>
            <person name="Liu Y."/>
            <person name="Wang X."/>
            <person name="Xiang C."/>
            <person name="Varshney R.K."/>
            <person name="Ding H."/>
            <person name="Gao S."/>
            <person name="Zong X."/>
        </authorList>
    </citation>
    <scope>NUCLEOTIDE SEQUENCE [LARGE SCALE GENOMIC DNA]</scope>
    <source>
        <strain evidence="11 12">cv. Zhongwan 6</strain>
    </source>
</reference>
<dbReference type="Pfam" id="PF04981">
    <property type="entry name" value="NMD3"/>
    <property type="match status" value="1"/>
</dbReference>
<dbReference type="PANTHER" id="PTHR12746:SF2">
    <property type="entry name" value="60S RIBOSOMAL EXPORT PROTEIN NMD3"/>
    <property type="match status" value="1"/>
</dbReference>
<proteinExistence type="inferred from homology"/>
<evidence type="ECO:0000259" key="10">
    <source>
        <dbReference type="Pfam" id="PF21193"/>
    </source>
</evidence>
<evidence type="ECO:0000256" key="3">
    <source>
        <dbReference type="ARBA" id="ARBA00022448"/>
    </source>
</evidence>
<organism evidence="11 12">
    <name type="scientific">Pisum sativum</name>
    <name type="common">Garden pea</name>
    <name type="synonym">Lathyrus oleraceus</name>
    <dbReference type="NCBI Taxonomy" id="3888"/>
    <lineage>
        <taxon>Eukaryota</taxon>
        <taxon>Viridiplantae</taxon>
        <taxon>Streptophyta</taxon>
        <taxon>Embryophyta</taxon>
        <taxon>Tracheophyta</taxon>
        <taxon>Spermatophyta</taxon>
        <taxon>Magnoliopsida</taxon>
        <taxon>eudicotyledons</taxon>
        <taxon>Gunneridae</taxon>
        <taxon>Pentapetalae</taxon>
        <taxon>rosids</taxon>
        <taxon>fabids</taxon>
        <taxon>Fabales</taxon>
        <taxon>Fabaceae</taxon>
        <taxon>Papilionoideae</taxon>
        <taxon>50 kb inversion clade</taxon>
        <taxon>NPAAA clade</taxon>
        <taxon>Hologalegina</taxon>
        <taxon>IRL clade</taxon>
        <taxon>Fabeae</taxon>
        <taxon>Lathyrus</taxon>
    </lineage>
</organism>
<dbReference type="Pfam" id="PF21192">
    <property type="entry name" value="OB_NMD3"/>
    <property type="match status" value="1"/>
</dbReference>
<dbReference type="PANTHER" id="PTHR12746">
    <property type="entry name" value="NONSENSE-MEDIATED MRNA DECAY PROTEIN 3"/>
    <property type="match status" value="1"/>
</dbReference>
<evidence type="ECO:0000313" key="12">
    <source>
        <dbReference type="Proteomes" id="UP001058974"/>
    </source>
</evidence>
<protein>
    <recommendedName>
        <fullName evidence="2 7">60S ribosomal export protein NMD3</fullName>
    </recommendedName>
</protein>
<dbReference type="EMBL" id="JAMSHJ010000002">
    <property type="protein sequence ID" value="KAI5433099.1"/>
    <property type="molecule type" value="Genomic_DNA"/>
</dbReference>
<evidence type="ECO:0000256" key="6">
    <source>
        <dbReference type="ARBA" id="ARBA00023242"/>
    </source>
</evidence>
<evidence type="ECO:0000313" key="11">
    <source>
        <dbReference type="EMBL" id="KAI5433099.1"/>
    </source>
</evidence>
<feature type="domain" description="Nmd3 N-terminal" evidence="8">
    <location>
        <begin position="7"/>
        <end position="214"/>
    </location>
</feature>
<comment type="subcellular location">
    <subcellularLocation>
        <location evidence="7">Cytoplasm</location>
    </subcellularLocation>
    <subcellularLocation>
        <location evidence="7">Nucleus</location>
    </subcellularLocation>
</comment>
<evidence type="ECO:0000259" key="8">
    <source>
        <dbReference type="Pfam" id="PF04981"/>
    </source>
</evidence>
<feature type="domain" description="60S ribosomal export protein NMD3 OB-fold" evidence="9">
    <location>
        <begin position="282"/>
        <end position="370"/>
    </location>
</feature>
<keyword evidence="6 7" id="KW-0539">Nucleus</keyword>
<dbReference type="Proteomes" id="UP001058974">
    <property type="component" value="Chromosome 2"/>
</dbReference>
<dbReference type="GO" id="GO:0005737">
    <property type="term" value="C:cytoplasm"/>
    <property type="evidence" value="ECO:0007669"/>
    <property type="project" value="UniProtKB-SubCell"/>
</dbReference>
<evidence type="ECO:0000256" key="5">
    <source>
        <dbReference type="ARBA" id="ARBA00022927"/>
    </source>
</evidence>
<dbReference type="OrthoDB" id="203821at2759"/>
<dbReference type="GO" id="GO:0015031">
    <property type="term" value="P:protein transport"/>
    <property type="evidence" value="ECO:0007669"/>
    <property type="project" value="UniProtKB-KW"/>
</dbReference>
<dbReference type="Pfam" id="PF21193">
    <property type="entry name" value="NMD_SH3"/>
    <property type="match status" value="1"/>
</dbReference>
<dbReference type="GO" id="GO:0043023">
    <property type="term" value="F:ribosomal large subunit binding"/>
    <property type="evidence" value="ECO:0007669"/>
    <property type="project" value="InterPro"/>
</dbReference>
<evidence type="ECO:0000256" key="1">
    <source>
        <dbReference type="ARBA" id="ARBA00009794"/>
    </source>
</evidence>
<dbReference type="InterPro" id="IPR007064">
    <property type="entry name" value="Nmd3_N"/>
</dbReference>
<dbReference type="GO" id="GO:0000055">
    <property type="term" value="P:ribosomal large subunit export from nucleus"/>
    <property type="evidence" value="ECO:0007669"/>
    <property type="project" value="TreeGrafter"/>
</dbReference>